<protein>
    <submittedName>
        <fullName evidence="1">Uncharacterized protein</fullName>
    </submittedName>
</protein>
<proteinExistence type="predicted"/>
<dbReference type="OrthoDB" id="6528281at2759"/>
<dbReference type="Proteomes" id="UP000821853">
    <property type="component" value="Chromosome 5"/>
</dbReference>
<reference evidence="1 2" key="1">
    <citation type="journal article" date="2020" name="Cell">
        <title>Large-Scale Comparative Analyses of Tick Genomes Elucidate Their Genetic Diversity and Vector Capacities.</title>
        <authorList>
            <consortium name="Tick Genome and Microbiome Consortium (TIGMIC)"/>
            <person name="Jia N."/>
            <person name="Wang J."/>
            <person name="Shi W."/>
            <person name="Du L."/>
            <person name="Sun Y."/>
            <person name="Zhan W."/>
            <person name="Jiang J.F."/>
            <person name="Wang Q."/>
            <person name="Zhang B."/>
            <person name="Ji P."/>
            <person name="Bell-Sakyi L."/>
            <person name="Cui X.M."/>
            <person name="Yuan T.T."/>
            <person name="Jiang B.G."/>
            <person name="Yang W.F."/>
            <person name="Lam T.T."/>
            <person name="Chang Q.C."/>
            <person name="Ding S.J."/>
            <person name="Wang X.J."/>
            <person name="Zhu J.G."/>
            <person name="Ruan X.D."/>
            <person name="Zhao L."/>
            <person name="Wei J.T."/>
            <person name="Ye R.Z."/>
            <person name="Que T.C."/>
            <person name="Du C.H."/>
            <person name="Zhou Y.H."/>
            <person name="Cheng J.X."/>
            <person name="Dai P.F."/>
            <person name="Guo W.B."/>
            <person name="Han X.H."/>
            <person name="Huang E.J."/>
            <person name="Li L.F."/>
            <person name="Wei W."/>
            <person name="Gao Y.C."/>
            <person name="Liu J.Z."/>
            <person name="Shao H.Z."/>
            <person name="Wang X."/>
            <person name="Wang C.C."/>
            <person name="Yang T.C."/>
            <person name="Huo Q.B."/>
            <person name="Li W."/>
            <person name="Chen H.Y."/>
            <person name="Chen S.E."/>
            <person name="Zhou L.G."/>
            <person name="Ni X.B."/>
            <person name="Tian J.H."/>
            <person name="Sheng Y."/>
            <person name="Liu T."/>
            <person name="Pan Y.S."/>
            <person name="Xia L.Y."/>
            <person name="Li J."/>
            <person name="Zhao F."/>
            <person name="Cao W.C."/>
        </authorList>
    </citation>
    <scope>NUCLEOTIDE SEQUENCE [LARGE SCALE GENOMIC DNA]</scope>
    <source>
        <strain evidence="1">HaeL-2018</strain>
    </source>
</reference>
<gene>
    <name evidence="1" type="ORF">HPB48_016633</name>
</gene>
<comment type="caution">
    <text evidence="1">The sequence shown here is derived from an EMBL/GenBank/DDBJ whole genome shotgun (WGS) entry which is preliminary data.</text>
</comment>
<name>A0A9J6GMB0_HAELO</name>
<keyword evidence="2" id="KW-1185">Reference proteome</keyword>
<evidence type="ECO:0000313" key="2">
    <source>
        <dbReference type="Proteomes" id="UP000821853"/>
    </source>
</evidence>
<sequence length="184" mass="20636">MKQTAVPSLLPKCPAYLSQPQAPVREAPEQKGMRLEAASLQEAILLSKQTKAEEEAKNKSDCSVLLDDLPNLQNSDFWTIINKDGRVFFLDFELPPAPAVCSSVIVSSGLRVQVFFSETHLNKCGYVLFPHTLCNLIDLKAVLHVVEEFQRNICTDPFQKMHYLLQLVATLLEEVSDEHVPSKL</sequence>
<dbReference type="VEuPathDB" id="VectorBase:HLOH_043988"/>
<evidence type="ECO:0000313" key="1">
    <source>
        <dbReference type="EMBL" id="KAH9375679.1"/>
    </source>
</evidence>
<organism evidence="1 2">
    <name type="scientific">Haemaphysalis longicornis</name>
    <name type="common">Bush tick</name>
    <dbReference type="NCBI Taxonomy" id="44386"/>
    <lineage>
        <taxon>Eukaryota</taxon>
        <taxon>Metazoa</taxon>
        <taxon>Ecdysozoa</taxon>
        <taxon>Arthropoda</taxon>
        <taxon>Chelicerata</taxon>
        <taxon>Arachnida</taxon>
        <taxon>Acari</taxon>
        <taxon>Parasitiformes</taxon>
        <taxon>Ixodida</taxon>
        <taxon>Ixodoidea</taxon>
        <taxon>Ixodidae</taxon>
        <taxon>Haemaphysalinae</taxon>
        <taxon>Haemaphysalis</taxon>
    </lineage>
</organism>
<dbReference type="EMBL" id="JABSTR010000007">
    <property type="protein sequence ID" value="KAH9375679.1"/>
    <property type="molecule type" value="Genomic_DNA"/>
</dbReference>
<dbReference type="AlphaFoldDB" id="A0A9J6GMB0"/>
<accession>A0A9J6GMB0</accession>